<organism evidence="1 2">
    <name type="scientific">Brassica cretica</name>
    <name type="common">Mustard</name>
    <dbReference type="NCBI Taxonomy" id="69181"/>
    <lineage>
        <taxon>Eukaryota</taxon>
        <taxon>Viridiplantae</taxon>
        <taxon>Streptophyta</taxon>
        <taxon>Embryophyta</taxon>
        <taxon>Tracheophyta</taxon>
        <taxon>Spermatophyta</taxon>
        <taxon>Magnoliopsida</taxon>
        <taxon>eudicotyledons</taxon>
        <taxon>Gunneridae</taxon>
        <taxon>Pentapetalae</taxon>
        <taxon>rosids</taxon>
        <taxon>malvids</taxon>
        <taxon>Brassicales</taxon>
        <taxon>Brassicaceae</taxon>
        <taxon>Brassiceae</taxon>
        <taxon>Brassica</taxon>
    </lineage>
</organism>
<gene>
    <name evidence="1" type="ORF">F2Q69_00006447</name>
</gene>
<comment type="caution">
    <text evidence="1">The sequence shown here is derived from an EMBL/GenBank/DDBJ whole genome shotgun (WGS) entry which is preliminary data.</text>
</comment>
<proteinExistence type="predicted"/>
<dbReference type="AlphaFoldDB" id="A0A8S9NZX7"/>
<name>A0A8S9NZX7_BRACR</name>
<evidence type="ECO:0000313" key="1">
    <source>
        <dbReference type="EMBL" id="KAF3508999.1"/>
    </source>
</evidence>
<sequence length="54" mass="6243">MAVSGAIVVNRWELMREWLYHQTDSWDLEGALERYRAVKTSEAVFLGLLAPSFE</sequence>
<dbReference type="EMBL" id="QGKX02001521">
    <property type="protein sequence ID" value="KAF3508999.1"/>
    <property type="molecule type" value="Genomic_DNA"/>
</dbReference>
<dbReference type="Proteomes" id="UP000712600">
    <property type="component" value="Unassembled WGS sequence"/>
</dbReference>
<accession>A0A8S9NZX7</accession>
<protein>
    <submittedName>
        <fullName evidence="1">Uncharacterized protein</fullName>
    </submittedName>
</protein>
<reference evidence="1" key="1">
    <citation type="submission" date="2019-12" db="EMBL/GenBank/DDBJ databases">
        <title>Genome sequencing and annotation of Brassica cretica.</title>
        <authorList>
            <person name="Studholme D.J."/>
            <person name="Sarris P."/>
        </authorList>
    </citation>
    <scope>NUCLEOTIDE SEQUENCE</scope>
    <source>
        <strain evidence="1">PFS-109/04</strain>
        <tissue evidence="1">Leaf</tissue>
    </source>
</reference>
<evidence type="ECO:0000313" key="2">
    <source>
        <dbReference type="Proteomes" id="UP000712600"/>
    </source>
</evidence>